<feature type="region of interest" description="Disordered" evidence="8">
    <location>
        <begin position="1"/>
        <end position="64"/>
    </location>
</feature>
<dbReference type="eggNOG" id="KOG2624">
    <property type="taxonomic scope" value="Eukaryota"/>
</dbReference>
<keyword evidence="2" id="KW-0812">Transmembrane</keyword>
<feature type="domain" description="AB hydrolase-1" evidence="9">
    <location>
        <begin position="189"/>
        <end position="462"/>
    </location>
</feature>
<accession>A0A099P825</accession>
<reference evidence="11" key="1">
    <citation type="journal article" date="2014" name="Microb. Cell Fact.">
        <title>Exploiting Issatchenkia orientalis SD108 for succinic acid production.</title>
        <authorList>
            <person name="Xiao H."/>
            <person name="Shao Z."/>
            <person name="Jiang Y."/>
            <person name="Dole S."/>
            <person name="Zhao H."/>
        </authorList>
    </citation>
    <scope>NUCLEOTIDE SEQUENCE [LARGE SCALE GENOMIC DNA]</scope>
    <source>
        <strain evidence="11">SD108</strain>
    </source>
</reference>
<dbReference type="VEuPathDB" id="FungiDB:C5L36_0C09570"/>
<evidence type="ECO:0000256" key="7">
    <source>
        <dbReference type="ARBA" id="ARBA00023136"/>
    </source>
</evidence>
<evidence type="ECO:0000313" key="10">
    <source>
        <dbReference type="EMBL" id="KGK40201.1"/>
    </source>
</evidence>
<dbReference type="Proteomes" id="UP000029867">
    <property type="component" value="Unassembled WGS sequence"/>
</dbReference>
<comment type="caution">
    <text evidence="10">The sequence shown here is derived from an EMBL/GenBank/DDBJ whole genome shotgun (WGS) entry which is preliminary data.</text>
</comment>
<dbReference type="GO" id="GO:0016042">
    <property type="term" value="P:lipid catabolic process"/>
    <property type="evidence" value="ECO:0007669"/>
    <property type="project" value="UniProtKB-KW"/>
</dbReference>
<keyword evidence="3" id="KW-0378">Hydrolase</keyword>
<gene>
    <name evidence="10" type="ORF">JL09_g620</name>
</gene>
<dbReference type="EMBL" id="JQFK01000003">
    <property type="protein sequence ID" value="KGK40201.1"/>
    <property type="molecule type" value="Genomic_DNA"/>
</dbReference>
<organism evidence="10 11">
    <name type="scientific">Pichia kudriavzevii</name>
    <name type="common">Yeast</name>
    <name type="synonym">Issatchenkia orientalis</name>
    <dbReference type="NCBI Taxonomy" id="4909"/>
    <lineage>
        <taxon>Eukaryota</taxon>
        <taxon>Fungi</taxon>
        <taxon>Dikarya</taxon>
        <taxon>Ascomycota</taxon>
        <taxon>Saccharomycotina</taxon>
        <taxon>Pichiomycetes</taxon>
        <taxon>Pichiales</taxon>
        <taxon>Pichiaceae</taxon>
        <taxon>Pichia</taxon>
    </lineage>
</organism>
<dbReference type="GO" id="GO:0004771">
    <property type="term" value="F:sterol ester esterase activity"/>
    <property type="evidence" value="ECO:0007669"/>
    <property type="project" value="EnsemblFungi"/>
</dbReference>
<keyword evidence="7" id="KW-0472">Membrane</keyword>
<evidence type="ECO:0000256" key="5">
    <source>
        <dbReference type="ARBA" id="ARBA00022989"/>
    </source>
</evidence>
<evidence type="ECO:0000313" key="11">
    <source>
        <dbReference type="Proteomes" id="UP000029867"/>
    </source>
</evidence>
<dbReference type="InterPro" id="IPR029058">
    <property type="entry name" value="AB_hydrolase_fold"/>
</dbReference>
<keyword evidence="5" id="KW-1133">Transmembrane helix</keyword>
<evidence type="ECO:0000256" key="4">
    <source>
        <dbReference type="ARBA" id="ARBA00022963"/>
    </source>
</evidence>
<evidence type="ECO:0000259" key="9">
    <source>
        <dbReference type="Pfam" id="PF00561"/>
    </source>
</evidence>
<dbReference type="FunFam" id="3.40.50.1820:FF:000095">
    <property type="entry name" value="Triglyceride lipase-cholesterol esterase"/>
    <property type="match status" value="1"/>
</dbReference>
<evidence type="ECO:0000256" key="2">
    <source>
        <dbReference type="ARBA" id="ARBA00022692"/>
    </source>
</evidence>
<comment type="subcellular location">
    <subcellularLocation>
        <location evidence="1">Membrane</location>
        <topology evidence="1">Single-pass membrane protein</topology>
    </subcellularLocation>
</comment>
<evidence type="ECO:0000256" key="6">
    <source>
        <dbReference type="ARBA" id="ARBA00023098"/>
    </source>
</evidence>
<evidence type="ECO:0000256" key="8">
    <source>
        <dbReference type="SAM" id="MobiDB-lite"/>
    </source>
</evidence>
<proteinExistence type="predicted"/>
<keyword evidence="4" id="KW-0442">Lipid degradation</keyword>
<dbReference type="PANTHER" id="PTHR11005">
    <property type="entry name" value="LYSOSOMAL ACID LIPASE-RELATED"/>
    <property type="match status" value="1"/>
</dbReference>
<feature type="compositionally biased region" description="Basic and acidic residues" evidence="8">
    <location>
        <begin position="55"/>
        <end position="64"/>
    </location>
</feature>
<feature type="compositionally biased region" description="Polar residues" evidence="8">
    <location>
        <begin position="32"/>
        <end position="49"/>
    </location>
</feature>
<dbReference type="Pfam" id="PF00561">
    <property type="entry name" value="Abhydrolase_1"/>
    <property type="match status" value="1"/>
</dbReference>
<evidence type="ECO:0000256" key="3">
    <source>
        <dbReference type="ARBA" id="ARBA00022801"/>
    </source>
</evidence>
<dbReference type="Gene3D" id="3.40.50.1820">
    <property type="entry name" value="alpha/beta hydrolase"/>
    <property type="match status" value="1"/>
</dbReference>
<dbReference type="GO" id="GO:0005811">
    <property type="term" value="C:lipid droplet"/>
    <property type="evidence" value="ECO:0007669"/>
    <property type="project" value="EnsemblFungi"/>
</dbReference>
<dbReference type="InterPro" id="IPR000073">
    <property type="entry name" value="AB_hydrolase_1"/>
</dbReference>
<evidence type="ECO:0000256" key="1">
    <source>
        <dbReference type="ARBA" id="ARBA00004167"/>
    </source>
</evidence>
<name>A0A099P825_PICKU</name>
<dbReference type="SUPFAM" id="SSF53474">
    <property type="entry name" value="alpha/beta-Hydrolases"/>
    <property type="match status" value="1"/>
</dbReference>
<dbReference type="HOGENOM" id="CLU_010974_5_0_1"/>
<dbReference type="GO" id="GO:0016125">
    <property type="term" value="P:sterol metabolic process"/>
    <property type="evidence" value="ECO:0007669"/>
    <property type="project" value="EnsemblFungi"/>
</dbReference>
<keyword evidence="6" id="KW-0443">Lipid metabolism</keyword>
<protein>
    <recommendedName>
        <fullName evidence="9">AB hydrolase-1 domain-containing protein</fullName>
    </recommendedName>
</protein>
<sequence length="523" mass="60187">MSNQMPETRRRHLSVSEEVESCVRPLSGIKGDSSSDGYKSEDASQTNGRIFSEGGSHETSQRPRDATISEIGKIGSVFIIILEHVISSITLILPTPLIDAFTSLSRFIFSFFKSSEVKYDNLISDKHISMKDKVLSKLDKLKNSQNFSQICHLNGFEAESHLVHTQDGFKLTLHRLKPENNGYTSNGKAVYFQHGLLMTSDVWCVMLNKDDNLPFRLCEQGYDVFLGNNRGNKYSNKHVGFSSDERKFWDFSIDEFAMYDIPSSIDYILKLKGISTLTYIGFSQGCSQILSSVSINDDLNHKIDKLVLIAPATTPKRLSNWLLNSIINFNPEMMYLLFGRKILMKSVIFWRKITYPPMFIQLIDLPNKILFDWNSVNIDVIQKMVSYYHLYSTTSVKCVVHWFQIIKSKRFQMYQEKDYFEPFEYPTDTRIDISKLLIIYGMNDSLVDIDTLVSQLPAFNKQHFTQIKDGKVVGRREVVIKENGEGVDDKELNVFGIYGHEHLDLLWGRRQQENVINNVLDFI</sequence>
<dbReference type="GO" id="GO:0016020">
    <property type="term" value="C:membrane"/>
    <property type="evidence" value="ECO:0007669"/>
    <property type="project" value="UniProtKB-SubCell"/>
</dbReference>
<dbReference type="AlphaFoldDB" id="A0A099P825"/>